<gene>
    <name evidence="2" type="ORF">FOZ62_016151</name>
</gene>
<feature type="region of interest" description="Disordered" evidence="1">
    <location>
        <begin position="1"/>
        <end position="94"/>
    </location>
</feature>
<dbReference type="EMBL" id="JABANM010011349">
    <property type="protein sequence ID" value="KAF4737853.1"/>
    <property type="molecule type" value="Genomic_DNA"/>
</dbReference>
<evidence type="ECO:0000313" key="3">
    <source>
        <dbReference type="Proteomes" id="UP000574390"/>
    </source>
</evidence>
<name>A0A7J6SYD0_PEROL</name>
<feature type="compositionally biased region" description="Acidic residues" evidence="1">
    <location>
        <begin position="22"/>
        <end position="31"/>
    </location>
</feature>
<evidence type="ECO:0000256" key="1">
    <source>
        <dbReference type="SAM" id="MobiDB-lite"/>
    </source>
</evidence>
<feature type="compositionally biased region" description="Low complexity" evidence="1">
    <location>
        <begin position="57"/>
        <end position="72"/>
    </location>
</feature>
<dbReference type="AlphaFoldDB" id="A0A7J6SYD0"/>
<proteinExistence type="predicted"/>
<evidence type="ECO:0000313" key="2">
    <source>
        <dbReference type="EMBL" id="KAF4737853.1"/>
    </source>
</evidence>
<feature type="non-terminal residue" evidence="2">
    <location>
        <position position="94"/>
    </location>
</feature>
<reference evidence="2 3" key="1">
    <citation type="submission" date="2020-04" db="EMBL/GenBank/DDBJ databases">
        <title>Perkinsus olseni comparative genomics.</title>
        <authorList>
            <person name="Bogema D.R."/>
        </authorList>
    </citation>
    <scope>NUCLEOTIDE SEQUENCE [LARGE SCALE GENOMIC DNA]</scope>
    <source>
        <strain evidence="2">ATCC PRA-205</strain>
    </source>
</reference>
<protein>
    <submittedName>
        <fullName evidence="2">Uncharacterized protein</fullName>
    </submittedName>
</protein>
<organism evidence="2 3">
    <name type="scientific">Perkinsus olseni</name>
    <name type="common">Perkinsus atlanticus</name>
    <dbReference type="NCBI Taxonomy" id="32597"/>
    <lineage>
        <taxon>Eukaryota</taxon>
        <taxon>Sar</taxon>
        <taxon>Alveolata</taxon>
        <taxon>Perkinsozoa</taxon>
        <taxon>Perkinsea</taxon>
        <taxon>Perkinsida</taxon>
        <taxon>Perkinsidae</taxon>
        <taxon>Perkinsus</taxon>
    </lineage>
</organism>
<comment type="caution">
    <text evidence="2">The sequence shown here is derived from an EMBL/GenBank/DDBJ whole genome shotgun (WGS) entry which is preliminary data.</text>
</comment>
<dbReference type="Proteomes" id="UP000574390">
    <property type="component" value="Unassembled WGS sequence"/>
</dbReference>
<sequence length="94" mass="9552">MPGAENLSKPEEELPHNQSEGESYDSSEPSDENLSSGMDQSARDGGEGDSDSDGVYEDSGSSESCTESGSSTGEDELASSIAGAQLAETAIAEA</sequence>
<accession>A0A7J6SYD0</accession>
<feature type="compositionally biased region" description="Acidic residues" evidence="1">
    <location>
        <begin position="47"/>
        <end position="56"/>
    </location>
</feature>